<accession>X1MFY9</accession>
<dbReference type="FunFam" id="3.40.50.300:FF:001329">
    <property type="entry name" value="Small GTP-binding protein, putative"/>
    <property type="match status" value="1"/>
</dbReference>
<keyword evidence="1" id="KW-0547">Nucleotide-binding</keyword>
<comment type="caution">
    <text evidence="2">The sequence shown here is derived from an EMBL/GenBank/DDBJ whole genome shotgun (WGS) entry which is preliminary data.</text>
</comment>
<feature type="non-terminal residue" evidence="2">
    <location>
        <position position="190"/>
    </location>
</feature>
<dbReference type="AlphaFoldDB" id="X1MFY9"/>
<dbReference type="SMART" id="SM00175">
    <property type="entry name" value="RAB"/>
    <property type="match status" value="1"/>
</dbReference>
<gene>
    <name evidence="2" type="ORF">S06H3_20369</name>
</gene>
<dbReference type="InterPro" id="IPR001806">
    <property type="entry name" value="Small_GTPase"/>
</dbReference>
<protein>
    <recommendedName>
        <fullName evidence="3">GTP-binding protein</fullName>
    </recommendedName>
</protein>
<dbReference type="InterPro" id="IPR027417">
    <property type="entry name" value="P-loop_NTPase"/>
</dbReference>
<dbReference type="SMART" id="SM00176">
    <property type="entry name" value="RAN"/>
    <property type="match status" value="1"/>
</dbReference>
<dbReference type="Gene3D" id="3.40.50.300">
    <property type="entry name" value="P-loop containing nucleotide triphosphate hydrolases"/>
    <property type="match status" value="1"/>
</dbReference>
<dbReference type="SMART" id="SM00173">
    <property type="entry name" value="RAS"/>
    <property type="match status" value="1"/>
</dbReference>
<reference evidence="2" key="1">
    <citation type="journal article" date="2014" name="Front. Microbiol.">
        <title>High frequency of phylogenetically diverse reductive dehalogenase-homologous genes in deep subseafloor sedimentary metagenomes.</title>
        <authorList>
            <person name="Kawai M."/>
            <person name="Futagami T."/>
            <person name="Toyoda A."/>
            <person name="Takaki Y."/>
            <person name="Nishi S."/>
            <person name="Hori S."/>
            <person name="Arai W."/>
            <person name="Tsubouchi T."/>
            <person name="Morono Y."/>
            <person name="Uchiyama I."/>
            <person name="Ito T."/>
            <person name="Fujiyama A."/>
            <person name="Inagaki F."/>
            <person name="Takami H."/>
        </authorList>
    </citation>
    <scope>NUCLEOTIDE SEQUENCE</scope>
    <source>
        <strain evidence="2">Expedition CK06-06</strain>
    </source>
</reference>
<sequence length="190" mass="21408">MSDTQKKSVYKIVLLGDGAVGKTTLRRRFLGEGFKAGYSATIGADFAIKRINLENYRLTFQIWDLAGQQRFAAVRELYYRGSRGALLVFDVTNPSSFNNLPNWLEELWKKAGRVPMILCGNKIDLRNEVPKSIPPELGQEYARRLSQALGYEVPYIETSAKTGEKVNEAFFLLGLSIIRTVKQPKTILEG</sequence>
<dbReference type="PRINTS" id="PR00449">
    <property type="entry name" value="RASTRNSFRMNG"/>
</dbReference>
<dbReference type="SUPFAM" id="SSF52540">
    <property type="entry name" value="P-loop containing nucleoside triphosphate hydrolases"/>
    <property type="match status" value="1"/>
</dbReference>
<organism evidence="2">
    <name type="scientific">marine sediment metagenome</name>
    <dbReference type="NCBI Taxonomy" id="412755"/>
    <lineage>
        <taxon>unclassified sequences</taxon>
        <taxon>metagenomes</taxon>
        <taxon>ecological metagenomes</taxon>
    </lineage>
</organism>
<dbReference type="PANTHER" id="PTHR47978">
    <property type="match status" value="1"/>
</dbReference>
<dbReference type="NCBIfam" id="TIGR00231">
    <property type="entry name" value="small_GTP"/>
    <property type="match status" value="1"/>
</dbReference>
<dbReference type="PROSITE" id="PS51420">
    <property type="entry name" value="RHO"/>
    <property type="match status" value="1"/>
</dbReference>
<dbReference type="EMBL" id="BARV01010542">
    <property type="protein sequence ID" value="GAI13610.1"/>
    <property type="molecule type" value="Genomic_DNA"/>
</dbReference>
<dbReference type="PROSITE" id="PS51421">
    <property type="entry name" value="RAS"/>
    <property type="match status" value="1"/>
</dbReference>
<dbReference type="SMART" id="SM00174">
    <property type="entry name" value="RHO"/>
    <property type="match status" value="1"/>
</dbReference>
<dbReference type="GO" id="GO:0005525">
    <property type="term" value="F:GTP binding"/>
    <property type="evidence" value="ECO:0007669"/>
    <property type="project" value="InterPro"/>
</dbReference>
<proteinExistence type="predicted"/>
<dbReference type="GO" id="GO:0003924">
    <property type="term" value="F:GTPase activity"/>
    <property type="evidence" value="ECO:0007669"/>
    <property type="project" value="InterPro"/>
</dbReference>
<dbReference type="CDD" id="cd00154">
    <property type="entry name" value="Rab"/>
    <property type="match status" value="1"/>
</dbReference>
<evidence type="ECO:0000313" key="2">
    <source>
        <dbReference type="EMBL" id="GAI13610.1"/>
    </source>
</evidence>
<name>X1MFY9_9ZZZZ</name>
<dbReference type="PROSITE" id="PS51419">
    <property type="entry name" value="RAB"/>
    <property type="match status" value="1"/>
</dbReference>
<dbReference type="InterPro" id="IPR005225">
    <property type="entry name" value="Small_GTP-bd"/>
</dbReference>
<dbReference type="Pfam" id="PF00071">
    <property type="entry name" value="Ras"/>
    <property type="match status" value="1"/>
</dbReference>
<evidence type="ECO:0000256" key="1">
    <source>
        <dbReference type="ARBA" id="ARBA00022741"/>
    </source>
</evidence>
<evidence type="ECO:0008006" key="3">
    <source>
        <dbReference type="Google" id="ProtNLM"/>
    </source>
</evidence>